<accession>A0A0C4WM15</accession>
<gene>
    <name evidence="3" type="ORF">Achr_f1640</name>
</gene>
<evidence type="ECO:0000259" key="2">
    <source>
        <dbReference type="Pfam" id="PF20432"/>
    </source>
</evidence>
<dbReference type="Proteomes" id="UP000068210">
    <property type="component" value="Plasmid pAcX50f"/>
</dbReference>
<proteinExistence type="predicted"/>
<dbReference type="Pfam" id="PF20432">
    <property type="entry name" value="Xre-like-HTH"/>
    <property type="match status" value="1"/>
</dbReference>
<dbReference type="InterPro" id="IPR024467">
    <property type="entry name" value="Xre/MbcA/ParS-like_toxin-bd"/>
</dbReference>
<name>A0A0C4WM15_9GAMM</name>
<protein>
    <submittedName>
        <fullName evidence="3">Toxin-antitoxin system antitoxin component family</fullName>
    </submittedName>
</protein>
<geneLocation type="plasmid" evidence="3 4">
    <name>pAcX50f</name>
</geneLocation>
<reference evidence="3 4" key="1">
    <citation type="journal article" date="2015" name="PLoS ONE">
        <title>Azotobacter Genomes: The Genome of Azotobacter chroococcum NCIMB 8003 (ATCC 4412).</title>
        <authorList>
            <person name="Robson R.L."/>
            <person name="Jones R."/>
            <person name="Robson R.M."/>
            <person name="Schwartz A."/>
            <person name="Richardson T.H."/>
        </authorList>
    </citation>
    <scope>NUCLEOTIDE SEQUENCE [LARGE SCALE GENOMIC DNA]</scope>
    <source>
        <strain evidence="3 4">NCIMB 8003</strain>
        <plasmid evidence="4">Plasmid pAcX50f</plasmid>
    </source>
</reference>
<dbReference type="EMBL" id="CP010421">
    <property type="protein sequence ID" value="AJE23858.1"/>
    <property type="molecule type" value="Genomic_DNA"/>
</dbReference>
<organism evidence="3 4">
    <name type="scientific">Azotobacter chroococcum NCIMB 8003</name>
    <dbReference type="NCBI Taxonomy" id="1328314"/>
    <lineage>
        <taxon>Bacteria</taxon>
        <taxon>Pseudomonadati</taxon>
        <taxon>Pseudomonadota</taxon>
        <taxon>Gammaproteobacteria</taxon>
        <taxon>Pseudomonadales</taxon>
        <taxon>Pseudomonadaceae</taxon>
        <taxon>Azotobacter</taxon>
    </lineage>
</organism>
<feature type="domain" description="Antitoxin Xre/MbcA/ParS-like toxin-binding" evidence="1">
    <location>
        <begin position="104"/>
        <end position="153"/>
    </location>
</feature>
<dbReference type="Pfam" id="PF09722">
    <property type="entry name" value="Xre_MbcA_ParS_C"/>
    <property type="match status" value="1"/>
</dbReference>
<evidence type="ECO:0000313" key="3">
    <source>
        <dbReference type="EMBL" id="AJE23858.1"/>
    </source>
</evidence>
<dbReference type="HOGENOM" id="CLU_109353_1_0_6"/>
<dbReference type="KEGG" id="acx:Achr_f1640"/>
<keyword evidence="3" id="KW-0614">Plasmid</keyword>
<dbReference type="AlphaFoldDB" id="A0A0C4WM15"/>
<evidence type="ECO:0000259" key="1">
    <source>
        <dbReference type="Pfam" id="PF09722"/>
    </source>
</evidence>
<keyword evidence="4" id="KW-1185">Reference proteome</keyword>
<dbReference type="GO" id="GO:0003677">
    <property type="term" value="F:DNA binding"/>
    <property type="evidence" value="ECO:0007669"/>
    <property type="project" value="InterPro"/>
</dbReference>
<dbReference type="InterPro" id="IPR046847">
    <property type="entry name" value="Xre-like_HTH"/>
</dbReference>
<dbReference type="NCBIfam" id="TIGR02293">
    <property type="entry name" value="TAS_TIGR02293"/>
    <property type="match status" value="1"/>
</dbReference>
<dbReference type="InterPro" id="IPR011979">
    <property type="entry name" value="Antitox_Xre"/>
</dbReference>
<dbReference type="RefSeq" id="WP_040107397.1">
    <property type="nucleotide sequence ID" value="NZ_CP010421.1"/>
</dbReference>
<sequence>MATPEAIRPRQAQDPTRPLQLLFGSKPPKARTAFELHELIEKGFPSETVIALVQSVGLLKDRQVFAKVIGMSERTFQRRIKHPEPLSAEQSSRAWCFAEVLSKAEEVLGDRQEAAKWMVTPAMGLEGRAPIDLLTTQVGFELVEDFLTRLQYGVYS</sequence>
<evidence type="ECO:0000313" key="4">
    <source>
        <dbReference type="Proteomes" id="UP000068210"/>
    </source>
</evidence>
<feature type="domain" description="Antitoxin Xre-like helix-turn-helix" evidence="2">
    <location>
        <begin position="35"/>
        <end position="95"/>
    </location>
</feature>